<dbReference type="EMBL" id="LR796337">
    <property type="protein sequence ID" value="CAB4137184.1"/>
    <property type="molecule type" value="Genomic_DNA"/>
</dbReference>
<organism evidence="1">
    <name type="scientific">uncultured Caudovirales phage</name>
    <dbReference type="NCBI Taxonomy" id="2100421"/>
    <lineage>
        <taxon>Viruses</taxon>
        <taxon>Duplodnaviria</taxon>
        <taxon>Heunggongvirae</taxon>
        <taxon>Uroviricota</taxon>
        <taxon>Caudoviricetes</taxon>
        <taxon>Peduoviridae</taxon>
        <taxon>Maltschvirus</taxon>
        <taxon>Maltschvirus maltsch</taxon>
    </lineage>
</organism>
<sequence length="210" mass="24105">MADALAGTGTSRSEFVEIDFDVIESILLDYGKAFQSMASGQLRRANKVSTGALSDSIAFTTKRTKNGYELNIEVLDYYKFIDQGVKGTESDRRAPRSPYKYRDKIPPIKAIMKWMKTEISEAKKEDQKYKLSKRQKKSRSVRAMSKEMKRRTLAFLIARKIKRVGLPYTGFWERSFEKTFQDLDVKLAEATGLSIVTNFDNLIKEIKSKK</sequence>
<proteinExistence type="predicted"/>
<reference evidence="1" key="1">
    <citation type="submission" date="2020-04" db="EMBL/GenBank/DDBJ databases">
        <authorList>
            <person name="Chiriac C."/>
            <person name="Salcher M."/>
            <person name="Ghai R."/>
            <person name="Kavagutti S V."/>
        </authorList>
    </citation>
    <scope>NUCLEOTIDE SEQUENCE</scope>
</reference>
<evidence type="ECO:0000313" key="1">
    <source>
        <dbReference type="EMBL" id="CAB4137184.1"/>
    </source>
</evidence>
<name>A0A6J5LRK9_9CAUD</name>
<accession>A0A6J5LRK9</accession>
<gene>
    <name evidence="1" type="ORF">UFOVP318_12</name>
</gene>
<protein>
    <submittedName>
        <fullName evidence="1">Uncharacterized protein</fullName>
    </submittedName>
</protein>